<dbReference type="GO" id="GO:0046872">
    <property type="term" value="F:metal ion binding"/>
    <property type="evidence" value="ECO:0007669"/>
    <property type="project" value="UniProtKB-KW"/>
</dbReference>
<accession>K6P333</accession>
<name>K6P333_9FIRM</name>
<dbReference type="SUPFAM" id="SSF49503">
    <property type="entry name" value="Cupredoxins"/>
    <property type="match status" value="1"/>
</dbReference>
<dbReference type="HOGENOM" id="CLU_141684_0_0_9"/>
<evidence type="ECO:0000256" key="1">
    <source>
        <dbReference type="ARBA" id="ARBA00022723"/>
    </source>
</evidence>
<evidence type="ECO:0000313" key="4">
    <source>
        <dbReference type="Proteomes" id="UP000005710"/>
    </source>
</evidence>
<reference evidence="3" key="1">
    <citation type="submission" date="2010-10" db="EMBL/GenBank/DDBJ databases">
        <authorList>
            <consortium name="US DOE Joint Genome Institute (JGI-PGF)"/>
            <person name="Lucas S."/>
            <person name="Copeland A."/>
            <person name="Lapidus A."/>
            <person name="Bruce D."/>
            <person name="Goodwin L."/>
            <person name="Pitluck S."/>
            <person name="Kyrpides N."/>
            <person name="Mavromatis K."/>
            <person name="Detter J.C."/>
            <person name="Han C."/>
            <person name="Land M."/>
            <person name="Hauser L."/>
            <person name="Markowitz V."/>
            <person name="Cheng J.-F."/>
            <person name="Hugenholtz P."/>
            <person name="Woyke T."/>
            <person name="Wu D."/>
            <person name="Pukall R."/>
            <person name="Wahrenburg C."/>
            <person name="Brambilla E."/>
            <person name="Klenk H.-P."/>
            <person name="Eisen J.A."/>
        </authorList>
    </citation>
    <scope>NUCLEOTIDE SEQUENCE [LARGE SCALE GENOMIC DNA]</scope>
    <source>
        <strain evidence="3">DSM 13965</strain>
    </source>
</reference>
<organism evidence="3 4">
    <name type="scientific">Thermaerobacter subterraneus DSM 13965</name>
    <dbReference type="NCBI Taxonomy" id="867903"/>
    <lineage>
        <taxon>Bacteria</taxon>
        <taxon>Bacillati</taxon>
        <taxon>Bacillota</taxon>
        <taxon>Clostridia</taxon>
        <taxon>Eubacteriales</taxon>
        <taxon>Clostridiales Family XVII. Incertae Sedis</taxon>
        <taxon>Thermaerobacter</taxon>
    </lineage>
</organism>
<comment type="caution">
    <text evidence="3">The sequence shown here is derived from an EMBL/GenBank/DDBJ whole genome shotgun (WGS) entry which is preliminary data.</text>
</comment>
<evidence type="ECO:0000313" key="3">
    <source>
        <dbReference type="EMBL" id="EKP95465.1"/>
    </source>
</evidence>
<evidence type="ECO:0000259" key="2">
    <source>
        <dbReference type="Pfam" id="PF13473"/>
    </source>
</evidence>
<dbReference type="EMBL" id="AENY02000002">
    <property type="protein sequence ID" value="EKP95465.1"/>
    <property type="molecule type" value="Genomic_DNA"/>
</dbReference>
<dbReference type="InterPro" id="IPR008972">
    <property type="entry name" value="Cupredoxin"/>
</dbReference>
<protein>
    <submittedName>
        <fullName evidence="3">Copper-binding protein</fullName>
    </submittedName>
</protein>
<sequence length="139" mass="15299">MRLRSRPGWRIPGVWALRHLAPALGILVVALLAAGCGARPWGPRTITLTLTPEFTMEPREVVVRPGETVRLVVVNADTRLPHQVRSAAKLGPDLELEPGQRQVLDWKAPAEPGAFPIWCGMPGHRKNGMVARVVIRGER</sequence>
<feature type="domain" description="EfeO-type cupredoxin-like" evidence="2">
    <location>
        <begin position="40"/>
        <end position="129"/>
    </location>
</feature>
<dbReference type="InterPro" id="IPR028096">
    <property type="entry name" value="EfeO_Cupredoxin"/>
</dbReference>
<dbReference type="Proteomes" id="UP000005710">
    <property type="component" value="Unassembled WGS sequence"/>
</dbReference>
<dbReference type="eggNOG" id="COG4454">
    <property type="taxonomic scope" value="Bacteria"/>
</dbReference>
<dbReference type="Pfam" id="PF13473">
    <property type="entry name" value="Cupredoxin_1"/>
    <property type="match status" value="1"/>
</dbReference>
<dbReference type="AlphaFoldDB" id="K6P333"/>
<dbReference type="STRING" id="867903.ThesuDRAFT_01217"/>
<gene>
    <name evidence="3" type="ORF">ThesuDRAFT_01217</name>
</gene>
<dbReference type="PROSITE" id="PS00079">
    <property type="entry name" value="MULTICOPPER_OXIDASE1"/>
    <property type="match status" value="1"/>
</dbReference>
<keyword evidence="4" id="KW-1185">Reference proteome</keyword>
<dbReference type="Gene3D" id="2.60.40.420">
    <property type="entry name" value="Cupredoxins - blue copper proteins"/>
    <property type="match status" value="1"/>
</dbReference>
<proteinExistence type="predicted"/>
<reference evidence="3" key="2">
    <citation type="submission" date="2012-10" db="EMBL/GenBank/DDBJ databases">
        <title>Improved high-quality draft of Thermaerobacter subterraneus C21, DSM 13965.</title>
        <authorList>
            <consortium name="DOE Joint Genome Institute"/>
            <person name="Eisen J."/>
            <person name="Huntemann M."/>
            <person name="Wei C.-L."/>
            <person name="Han J."/>
            <person name="Detter J.C."/>
            <person name="Han C."/>
            <person name="Tapia R."/>
            <person name="Chen A."/>
            <person name="Kyrpides N."/>
            <person name="Mavromatis K."/>
            <person name="Markowitz V."/>
            <person name="Szeto E."/>
            <person name="Ivanova N."/>
            <person name="Mikhailova N."/>
            <person name="Ovchinnikova G."/>
            <person name="Pagani I."/>
            <person name="Pati A."/>
            <person name="Goodwin L."/>
            <person name="Nordberg H.P."/>
            <person name="Cantor M.N."/>
            <person name="Hua S.X."/>
            <person name="Woyke T."/>
            <person name="Eisen J."/>
            <person name="Klenk H.-P."/>
        </authorList>
    </citation>
    <scope>NUCLEOTIDE SEQUENCE [LARGE SCALE GENOMIC DNA]</scope>
    <source>
        <strain evidence="3">DSM 13965</strain>
    </source>
</reference>
<dbReference type="InterPro" id="IPR033138">
    <property type="entry name" value="Cu_oxidase_CS"/>
</dbReference>
<keyword evidence="1" id="KW-0479">Metal-binding</keyword>